<feature type="compositionally biased region" description="Polar residues" evidence="11">
    <location>
        <begin position="777"/>
        <end position="786"/>
    </location>
</feature>
<sequence length="1114" mass="125686">MASEDVIELGSSDDDTEPAPKKAKTRPNAMVHIPNNLCGITIKPAKPSNSALPLSLVGRSITVTKIPKDVNPVSMKLKNNGCAIQKNNSVSPRPVVRQYIRQSPKSKMTGCRIPVNLVNMNNARIGNVPQQYNKNLVPNPILIQNAKPKGLLPASITVKKMNTMKLATPHITNPNMKKKLIKISPKIPIANTTVELDDDDGASPGPGPARQWYLRPEEPTQFENDIGNDASEIEKQNNAEPTPSDMVEITIQDSPVQSARKRAFEVGAEFAITIDDSPSKPPADSKTQDNGSDIEDNVQKKESSRKKKLEYPLEVSKRQSIEIEILPFESVPGNKSNDEDTGNKHNTGTQHNEVIEIEESPAKSHDLQASTPKKKIPLVVALKNKTFDDQENEVKENNEFHPVYQEFIALCFKLEHSDDMEKIVEKKIKAYYRQVDKTYTESEDFIEMVASKIISMKASPEKMYLYIKDIVDELNYKRKMTKSVIVTEDSTKSRDEENFLYGENSEFDSKRQRQIRKLEKTLKKLHRAIQKLEEQEVDFDDDEDSVYLLTERYKERMVRVHAKFCQLTNTKMPSEPRLQIEPRPGHPKGPAKKLEKWINKKIPIGTPLPFPDFHDVLRCVREANEEDDLRWNEVDIMEEARDLFTRCGKKLQRRRQENEWRLAASRLAVDLDPAENSTDLKTKLEHNKVLASKKETDVFNKYADKQNQLKLEAEEIGDKEAEETPDESDDEDTVNLEMSLKTKEKRKERLKRLLQGKSKKANTTNDTLSKPDDTVQLIENSENPVTKPTDENASDEVQETETVESEDKAQATKDRDNNSDFGTSLNDSKEIESDIDELHLLEKLHSDQFNSSTSNSSDSGSAIQLSDTLDSSNDDNPDRDVISIEDSSYSESETQKQPDSLFQIDEVMKNETEESKPDNKLDDEMKGTVENELSFAGVRSRYKTNYTNNEPVDVVLASSSDDEHIMNSKERPENCVNLSDDSISNTGSVSAGVTENKVEHDDINEADNSAVSSFNIPCSVSNCVETENIDISEKICDPTQDDNPMNCETDLSPTIENENNLTSINATVQVIENKEKGKEENKLSEHLSCELEHPIGSSTNENEVVTTSHHDPID</sequence>
<name>A0A6J2K1N0_BOMMA</name>
<feature type="compositionally biased region" description="Low complexity" evidence="11">
    <location>
        <begin position="848"/>
        <end position="871"/>
    </location>
</feature>
<accession>A0A6J2K1N0</accession>
<keyword evidence="4" id="KW-0158">Chromosome</keyword>
<feature type="region of interest" description="Disordered" evidence="11">
    <location>
        <begin position="713"/>
        <end position="830"/>
    </location>
</feature>
<feature type="region of interest" description="Disordered" evidence="11">
    <location>
        <begin position="1"/>
        <end position="26"/>
    </location>
</feature>
<feature type="compositionally biased region" description="Acidic residues" evidence="11">
    <location>
        <begin position="720"/>
        <end position="734"/>
    </location>
</feature>
<evidence type="ECO:0000256" key="6">
    <source>
        <dbReference type="ARBA" id="ARBA00022703"/>
    </source>
</evidence>
<organism evidence="13 14">
    <name type="scientific">Bombyx mandarina</name>
    <name type="common">Wild silk moth</name>
    <name type="synonym">Wild silkworm</name>
    <dbReference type="NCBI Taxonomy" id="7092"/>
    <lineage>
        <taxon>Eukaryota</taxon>
        <taxon>Metazoa</taxon>
        <taxon>Ecdysozoa</taxon>
        <taxon>Arthropoda</taxon>
        <taxon>Hexapoda</taxon>
        <taxon>Insecta</taxon>
        <taxon>Pterygota</taxon>
        <taxon>Neoptera</taxon>
        <taxon>Endopterygota</taxon>
        <taxon>Lepidoptera</taxon>
        <taxon>Glossata</taxon>
        <taxon>Ditrysia</taxon>
        <taxon>Bombycoidea</taxon>
        <taxon>Bombycidae</taxon>
        <taxon>Bombycinae</taxon>
        <taxon>Bombyx</taxon>
    </lineage>
</organism>
<evidence type="ECO:0000313" key="13">
    <source>
        <dbReference type="Proteomes" id="UP000504629"/>
    </source>
</evidence>
<dbReference type="GO" id="GO:0003713">
    <property type="term" value="F:transcription coactivator activity"/>
    <property type="evidence" value="ECO:0007669"/>
    <property type="project" value="TreeGrafter"/>
</dbReference>
<feature type="region of interest" description="Disordered" evidence="11">
    <location>
        <begin position="1092"/>
        <end position="1114"/>
    </location>
</feature>
<dbReference type="Pfam" id="PF20920">
    <property type="entry name" value="DAXX_hist_bd"/>
    <property type="match status" value="1"/>
</dbReference>
<evidence type="ECO:0000256" key="1">
    <source>
        <dbReference type="ARBA" id="ARBA00004123"/>
    </source>
</evidence>
<evidence type="ECO:0000259" key="12">
    <source>
        <dbReference type="Pfam" id="PF20920"/>
    </source>
</evidence>
<feature type="compositionally biased region" description="Acidic residues" evidence="11">
    <location>
        <begin position="792"/>
        <end position="804"/>
    </location>
</feature>
<dbReference type="GO" id="GO:0006915">
    <property type="term" value="P:apoptotic process"/>
    <property type="evidence" value="ECO:0007669"/>
    <property type="project" value="UniProtKB-KW"/>
</dbReference>
<comment type="subcellular location">
    <subcellularLocation>
        <location evidence="2">Chromosome</location>
    </subcellularLocation>
    <subcellularLocation>
        <location evidence="3">Cytoplasm</location>
    </subcellularLocation>
    <subcellularLocation>
        <location evidence="1">Nucleus</location>
    </subcellularLocation>
</comment>
<dbReference type="Gene3D" id="1.10.8.810">
    <property type="entry name" value="Daxx helical bundle domain"/>
    <property type="match status" value="1"/>
</dbReference>
<keyword evidence="5" id="KW-0963">Cytoplasm</keyword>
<dbReference type="GO" id="GO:0050681">
    <property type="term" value="F:nuclear androgen receptor binding"/>
    <property type="evidence" value="ECO:0007669"/>
    <property type="project" value="TreeGrafter"/>
</dbReference>
<dbReference type="RefSeq" id="XP_028035795.1">
    <property type="nucleotide sequence ID" value="XM_028179994.1"/>
</dbReference>
<protein>
    <submittedName>
        <fullName evidence="14">Uncharacterized protein LOC114247130</fullName>
    </submittedName>
</protein>
<feature type="compositionally biased region" description="Basic residues" evidence="11">
    <location>
        <begin position="748"/>
        <end position="760"/>
    </location>
</feature>
<evidence type="ECO:0000256" key="3">
    <source>
        <dbReference type="ARBA" id="ARBA00004496"/>
    </source>
</evidence>
<dbReference type="InterPro" id="IPR046426">
    <property type="entry name" value="DAXX_histone-bd_sf"/>
</dbReference>
<keyword evidence="9" id="KW-0539">Nucleus</keyword>
<evidence type="ECO:0000256" key="10">
    <source>
        <dbReference type="SAM" id="Coils"/>
    </source>
</evidence>
<keyword evidence="6" id="KW-0053">Apoptosis</keyword>
<dbReference type="KEGG" id="bman:114247130"/>
<dbReference type="GO" id="GO:0016605">
    <property type="term" value="C:PML body"/>
    <property type="evidence" value="ECO:0007669"/>
    <property type="project" value="TreeGrafter"/>
</dbReference>
<feature type="domain" description="Daxx histone-binding" evidence="12">
    <location>
        <begin position="623"/>
        <end position="703"/>
    </location>
</feature>
<feature type="compositionally biased region" description="Acidic residues" evidence="11">
    <location>
        <begin position="1"/>
        <end position="17"/>
    </location>
</feature>
<reference evidence="14" key="1">
    <citation type="submission" date="2025-08" db="UniProtKB">
        <authorList>
            <consortium name="RefSeq"/>
        </authorList>
    </citation>
    <scope>IDENTIFICATION</scope>
    <source>
        <tissue evidence="14">Silk gland</tissue>
    </source>
</reference>
<keyword evidence="13" id="KW-1185">Reference proteome</keyword>
<feature type="region of interest" description="Disordered" evidence="11">
    <location>
        <begin position="907"/>
        <end position="926"/>
    </location>
</feature>
<proteinExistence type="predicted"/>
<feature type="coiled-coil region" evidence="10">
    <location>
        <begin position="515"/>
        <end position="542"/>
    </location>
</feature>
<keyword evidence="7 10" id="KW-0175">Coiled coil</keyword>
<gene>
    <name evidence="14" type="primary">LOC114247130</name>
</gene>
<evidence type="ECO:0000256" key="11">
    <source>
        <dbReference type="SAM" id="MobiDB-lite"/>
    </source>
</evidence>
<dbReference type="Gene3D" id="1.20.58.2170">
    <property type="match status" value="1"/>
</dbReference>
<dbReference type="GO" id="GO:0005737">
    <property type="term" value="C:cytoplasm"/>
    <property type="evidence" value="ECO:0007669"/>
    <property type="project" value="UniProtKB-SubCell"/>
</dbReference>
<evidence type="ECO:0000256" key="9">
    <source>
        <dbReference type="ARBA" id="ARBA00023242"/>
    </source>
</evidence>
<evidence type="ECO:0000256" key="4">
    <source>
        <dbReference type="ARBA" id="ARBA00022454"/>
    </source>
</evidence>
<evidence type="ECO:0000256" key="8">
    <source>
        <dbReference type="ARBA" id="ARBA00023186"/>
    </source>
</evidence>
<dbReference type="OrthoDB" id="7492809at2759"/>
<dbReference type="GO" id="GO:0005694">
    <property type="term" value="C:chromosome"/>
    <property type="evidence" value="ECO:0007669"/>
    <property type="project" value="UniProtKB-SubCell"/>
</dbReference>
<dbReference type="InterPro" id="IPR038298">
    <property type="entry name" value="Daxx_N_sf"/>
</dbReference>
<dbReference type="GO" id="GO:0042393">
    <property type="term" value="F:histone binding"/>
    <property type="evidence" value="ECO:0007669"/>
    <property type="project" value="InterPro"/>
</dbReference>
<evidence type="ECO:0000256" key="5">
    <source>
        <dbReference type="ARBA" id="ARBA00022490"/>
    </source>
</evidence>
<feature type="compositionally biased region" description="Polar residues" evidence="11">
    <location>
        <begin position="1096"/>
        <end position="1107"/>
    </location>
</feature>
<dbReference type="GO" id="GO:0003714">
    <property type="term" value="F:transcription corepressor activity"/>
    <property type="evidence" value="ECO:0007669"/>
    <property type="project" value="TreeGrafter"/>
</dbReference>
<dbReference type="GeneID" id="114247130"/>
<dbReference type="CDD" id="cd13150">
    <property type="entry name" value="DAXX_histone_binding"/>
    <property type="match status" value="1"/>
</dbReference>
<dbReference type="PANTHER" id="PTHR12766">
    <property type="entry name" value="DEATH DOMAIN-ASSOCIATED PROTEIN 6 DAXX"/>
    <property type="match status" value="1"/>
</dbReference>
<evidence type="ECO:0000256" key="2">
    <source>
        <dbReference type="ARBA" id="ARBA00004286"/>
    </source>
</evidence>
<feature type="region of interest" description="Disordered" evidence="11">
    <location>
        <begin position="194"/>
        <end position="215"/>
    </location>
</feature>
<evidence type="ECO:0000256" key="7">
    <source>
        <dbReference type="ARBA" id="ARBA00023054"/>
    </source>
</evidence>
<feature type="region of interest" description="Disordered" evidence="11">
    <location>
        <begin position="272"/>
        <end position="309"/>
    </location>
</feature>
<dbReference type="PANTHER" id="PTHR12766:SF7">
    <property type="entry name" value="DEATH DOMAIN-ASSOCIATED PROTEIN 6"/>
    <property type="match status" value="1"/>
</dbReference>
<feature type="region of interest" description="Disordered" evidence="11">
    <location>
        <begin position="848"/>
        <end position="902"/>
    </location>
</feature>
<feature type="region of interest" description="Disordered" evidence="11">
    <location>
        <begin position="329"/>
        <end position="348"/>
    </location>
</feature>
<dbReference type="Proteomes" id="UP000504629">
    <property type="component" value="Unplaced"/>
</dbReference>
<keyword evidence="8" id="KW-0143">Chaperone</keyword>
<evidence type="ECO:0000313" key="14">
    <source>
        <dbReference type="RefSeq" id="XP_028035795.1"/>
    </source>
</evidence>
<dbReference type="InterPro" id="IPR046378">
    <property type="entry name" value="DAXX_histone-bd"/>
</dbReference>
<feature type="compositionally biased region" description="Basic and acidic residues" evidence="11">
    <location>
        <begin position="805"/>
        <end position="818"/>
    </location>
</feature>
<dbReference type="AlphaFoldDB" id="A0A6J2K1N0"/>